<accession>A0ABU8Q4Z5</accession>
<keyword evidence="2" id="KW-1133">Transmembrane helix</keyword>
<name>A0ABU8Q4Z5_9SPHN</name>
<evidence type="ECO:0000256" key="2">
    <source>
        <dbReference type="SAM" id="Phobius"/>
    </source>
</evidence>
<proteinExistence type="predicted"/>
<sequence>MKDGFRQCMAWLHTWTGLLFGWLLFAVFATGTAAYFQDEITRWMRPEVSGHPSTVQSAQGAVRWLGEHAGDARSWYITLPSARGAETTVFWVPGEKAGAPGKRGGRGGRGRGDTQAVLDGEGNKVAARETRGGFFLYRFHFDLHYMPVLWARYLVGIAAMFMLVAILSGIITHKKIFVDFFLLRFGKGQRSWLDAHNVTAVMALPFHLMITYTGLVTLAVLYMPWGIAANYAEPTGYYQQLRGEAPPVERSGIAAPMAPIAPMFAEAQRRWNGADVGVVTVANPGDTTATVTLVRAMGSGIGTRGPSLTFSGETGTLVSASPDQGGAAATESVMVGLHAGRFADIGLRWFYFLSGVGGTIMVGSGLVLWTVKRRAKLPDPARPHFGFRLVERLNIATIGGLMAGIAAYFLANRLLPVQMDGRAEWEIHSMFIVWGASLVWAIARPARRAWVEVLTAGAVLYAAIPVVNAVTTSRNPIASIAAGDWLFPSFDLVMLAIAAALGWSARKVHRSTSKATGVRAPRAKELALA</sequence>
<feature type="transmembrane region" description="Helical" evidence="2">
    <location>
        <begin position="192"/>
        <end position="225"/>
    </location>
</feature>
<evidence type="ECO:0000313" key="4">
    <source>
        <dbReference type="Proteomes" id="UP001380365"/>
    </source>
</evidence>
<keyword evidence="2" id="KW-0812">Transmembrane</keyword>
<feature type="transmembrane region" description="Helical" evidence="2">
    <location>
        <begin position="349"/>
        <end position="371"/>
    </location>
</feature>
<feature type="transmembrane region" description="Helical" evidence="2">
    <location>
        <begin position="450"/>
        <end position="470"/>
    </location>
</feature>
<keyword evidence="4" id="KW-1185">Reference proteome</keyword>
<keyword evidence="2" id="KW-0472">Membrane</keyword>
<dbReference type="PANTHER" id="PTHR34219:SF4">
    <property type="entry name" value="PEPSY DOMAIN-CONTAINING PROTEIN"/>
    <property type="match status" value="1"/>
</dbReference>
<evidence type="ECO:0000256" key="1">
    <source>
        <dbReference type="SAM" id="MobiDB-lite"/>
    </source>
</evidence>
<dbReference type="Proteomes" id="UP001380365">
    <property type="component" value="Unassembled WGS sequence"/>
</dbReference>
<dbReference type="RefSeq" id="WP_132884236.1">
    <property type="nucleotide sequence ID" value="NZ_JBBGZA010000001.1"/>
</dbReference>
<protein>
    <submittedName>
        <fullName evidence="3">PepSY-associated TM helix domain-containing protein</fullName>
    </submittedName>
</protein>
<evidence type="ECO:0000313" key="3">
    <source>
        <dbReference type="EMBL" id="MEJ5094805.1"/>
    </source>
</evidence>
<dbReference type="EMBL" id="JBBGZA010000001">
    <property type="protein sequence ID" value="MEJ5094805.1"/>
    <property type="molecule type" value="Genomic_DNA"/>
</dbReference>
<comment type="caution">
    <text evidence="3">The sequence shown here is derived from an EMBL/GenBank/DDBJ whole genome shotgun (WGS) entry which is preliminary data.</text>
</comment>
<feature type="transmembrane region" description="Helical" evidence="2">
    <location>
        <begin position="423"/>
        <end position="443"/>
    </location>
</feature>
<feature type="transmembrane region" description="Helical" evidence="2">
    <location>
        <begin position="12"/>
        <end position="36"/>
    </location>
</feature>
<reference evidence="3 4" key="1">
    <citation type="submission" date="2023-12" db="EMBL/GenBank/DDBJ databases">
        <title>Gut-associated functions are favored during microbiome assembly across C. elegans life.</title>
        <authorList>
            <person name="Zimmermann J."/>
        </authorList>
    </citation>
    <scope>NUCLEOTIDE SEQUENCE [LARGE SCALE GENOMIC DNA]</scope>
    <source>
        <strain evidence="3 4">JUb134</strain>
    </source>
</reference>
<feature type="region of interest" description="Disordered" evidence="1">
    <location>
        <begin position="99"/>
        <end position="122"/>
    </location>
</feature>
<dbReference type="Pfam" id="PF03929">
    <property type="entry name" value="PepSY_TM"/>
    <property type="match status" value="1"/>
</dbReference>
<gene>
    <name evidence="3" type="ORF">WH159_09680</name>
</gene>
<dbReference type="InterPro" id="IPR005625">
    <property type="entry name" value="PepSY-ass_TM"/>
</dbReference>
<dbReference type="PANTHER" id="PTHR34219">
    <property type="entry name" value="IRON-REGULATED INNER MEMBRANE PROTEIN-RELATED"/>
    <property type="match status" value="1"/>
</dbReference>
<organism evidence="3 4">
    <name type="scientific">Sphingomonas molluscorum</name>
    <dbReference type="NCBI Taxonomy" id="418184"/>
    <lineage>
        <taxon>Bacteria</taxon>
        <taxon>Pseudomonadati</taxon>
        <taxon>Pseudomonadota</taxon>
        <taxon>Alphaproteobacteria</taxon>
        <taxon>Sphingomonadales</taxon>
        <taxon>Sphingomonadaceae</taxon>
        <taxon>Sphingomonas</taxon>
    </lineage>
</organism>
<feature type="transmembrane region" description="Helical" evidence="2">
    <location>
        <begin position="150"/>
        <end position="171"/>
    </location>
</feature>
<feature type="transmembrane region" description="Helical" evidence="2">
    <location>
        <begin position="485"/>
        <end position="505"/>
    </location>
</feature>
<feature type="transmembrane region" description="Helical" evidence="2">
    <location>
        <begin position="392"/>
        <end position="411"/>
    </location>
</feature>